<feature type="transmembrane region" description="Helical" evidence="1">
    <location>
        <begin position="27"/>
        <end position="45"/>
    </location>
</feature>
<gene>
    <name evidence="3" type="ORF">DERYTH_LOCUS27862</name>
</gene>
<evidence type="ECO:0000313" key="3">
    <source>
        <dbReference type="EMBL" id="CAG8825234.1"/>
    </source>
</evidence>
<dbReference type="InterPro" id="IPR025898">
    <property type="entry name" value="Tc3_transposase_DNA-bd_dom"/>
</dbReference>
<feature type="non-terminal residue" evidence="3">
    <location>
        <position position="56"/>
    </location>
</feature>
<keyword evidence="1" id="KW-0812">Transmembrane</keyword>
<evidence type="ECO:0000256" key="1">
    <source>
        <dbReference type="SAM" id="Phobius"/>
    </source>
</evidence>
<dbReference type="Pfam" id="PF11427">
    <property type="entry name" value="HTH_Tnp_Tc3_1"/>
    <property type="match status" value="1"/>
</dbReference>
<evidence type="ECO:0000259" key="2">
    <source>
        <dbReference type="Pfam" id="PF11427"/>
    </source>
</evidence>
<accession>A0A9N9PKH1</accession>
<keyword evidence="1" id="KW-1133">Transmembrane helix</keyword>
<keyword evidence="1" id="KW-0472">Membrane</keyword>
<evidence type="ECO:0000313" key="4">
    <source>
        <dbReference type="Proteomes" id="UP000789405"/>
    </source>
</evidence>
<feature type="domain" description="Tc3 transposase DNA binding" evidence="2">
    <location>
        <begin position="7"/>
        <end position="35"/>
    </location>
</feature>
<comment type="caution">
    <text evidence="3">The sequence shown here is derived from an EMBL/GenBank/DDBJ whole genome shotgun (WGS) entry which is preliminary data.</text>
</comment>
<name>A0A9N9PKH1_9GLOM</name>
<reference evidence="3" key="1">
    <citation type="submission" date="2021-06" db="EMBL/GenBank/DDBJ databases">
        <authorList>
            <person name="Kallberg Y."/>
            <person name="Tangrot J."/>
            <person name="Rosling A."/>
        </authorList>
    </citation>
    <scope>NUCLEOTIDE SEQUENCE</scope>
    <source>
        <strain evidence="3">MA453B</strain>
    </source>
</reference>
<keyword evidence="4" id="KW-1185">Reference proteome</keyword>
<sequence>MPHDIQLSDFEKGQIIGMHELEATMTFIAAALNMHELLLCFMFLCNRVKLREPTVP</sequence>
<proteinExistence type="predicted"/>
<dbReference type="EMBL" id="CAJVPY010066188">
    <property type="protein sequence ID" value="CAG8825234.1"/>
    <property type="molecule type" value="Genomic_DNA"/>
</dbReference>
<organism evidence="3 4">
    <name type="scientific">Dentiscutata erythropus</name>
    <dbReference type="NCBI Taxonomy" id="1348616"/>
    <lineage>
        <taxon>Eukaryota</taxon>
        <taxon>Fungi</taxon>
        <taxon>Fungi incertae sedis</taxon>
        <taxon>Mucoromycota</taxon>
        <taxon>Glomeromycotina</taxon>
        <taxon>Glomeromycetes</taxon>
        <taxon>Diversisporales</taxon>
        <taxon>Gigasporaceae</taxon>
        <taxon>Dentiscutata</taxon>
    </lineage>
</organism>
<dbReference type="AlphaFoldDB" id="A0A9N9PKH1"/>
<protein>
    <submittedName>
        <fullName evidence="3">26299_t:CDS:1</fullName>
    </submittedName>
</protein>
<dbReference type="GO" id="GO:0003677">
    <property type="term" value="F:DNA binding"/>
    <property type="evidence" value="ECO:0007669"/>
    <property type="project" value="InterPro"/>
</dbReference>
<dbReference type="Proteomes" id="UP000789405">
    <property type="component" value="Unassembled WGS sequence"/>
</dbReference>
<feature type="non-terminal residue" evidence="3">
    <location>
        <position position="1"/>
    </location>
</feature>